<dbReference type="Gene3D" id="3.60.15.10">
    <property type="entry name" value="Ribonuclease Z/Hydroxyacylglutathione hydrolase-like"/>
    <property type="match status" value="1"/>
</dbReference>
<dbReference type="Pfam" id="PF13567">
    <property type="entry name" value="DUF4131"/>
    <property type="match status" value="1"/>
</dbReference>
<dbReference type="STRING" id="1385511.GCA_000425225_04054"/>
<dbReference type="NCBIfam" id="TIGR00361">
    <property type="entry name" value="ComEC_Rec2"/>
    <property type="match status" value="1"/>
</dbReference>
<dbReference type="InterPro" id="IPR035681">
    <property type="entry name" value="ComA-like_MBL"/>
</dbReference>
<evidence type="ECO:0000256" key="4">
    <source>
        <dbReference type="ARBA" id="ARBA00022989"/>
    </source>
</evidence>
<feature type="transmembrane region" description="Helical" evidence="6">
    <location>
        <begin position="227"/>
        <end position="247"/>
    </location>
</feature>
<evidence type="ECO:0000313" key="8">
    <source>
        <dbReference type="EMBL" id="KGX83875.1"/>
    </source>
</evidence>
<dbReference type="EMBL" id="AVPF01000077">
    <property type="protein sequence ID" value="KGX83875.1"/>
    <property type="molecule type" value="Genomic_DNA"/>
</dbReference>
<sequence length="736" mass="84072">MNGYWHYVAISGLLGFALAIQNHWSLFIVTIICFALLRWYSLPKLPLFLCVVSLVLSLFMNHYTSPSLKPFPSDKEDWSITITKAPEIKSDYIRFEALEEETGQKWLVYSFAPSQLSSAFQYGATCEFKGTPEKPAQARNPGAFDYREYIYSKGLQGIIVMNDEKVVCSDGTFLSNIFQWRQTIIAHTQETYSEKTASWINALVFGDDQYLLHEEVESFQRWNLSHLLAISGLHVGLFIAFFSYVGIRLGILTKGKMKGMIMLFLPIYAVLAGGAPSVMRATLMAEAVILMTFLNQRWRITDVLSIIVLFTLWVNPSLLFQLGFQFSFVVTFSLLLSKPIFTQYNSFIFSLLRVSFISQLAILPIQLDTFYTYNPLSLMMNLLYIPIFSFLILPLCLVLVLFTFFQGVLTNWSDWLFQKIVNLCMDLLLFLDRIGYLEIVTGELLFGLMVMYYIVLLFMMRQWALGNEKKTFLWAVLLVFVLVFDACIPYFSKVGRVTMLDIGQGDTFVIEWPNREYVMMIDAAGAVKTNEDVFSSVIEPYLLSRGIGHVDVLLLTHHDVDHMGSAAKLISRFNVNTLITSPYYEEGGQFENQITVRKGDIFQIGETSFHVLHPERDMNSTNDNSLVVRSHIGGKSWLFTGDISGEYEKELSTSSVDVLKIAHHGSRFSTNDTFLRKTSPEVAWISVGRNNTHGHPSQEVIERLKQEKIQIMRTDQYGAVYFEFLDGTGTFYRHAP</sequence>
<dbReference type="InterPro" id="IPR052159">
    <property type="entry name" value="Competence_DNA_uptake"/>
</dbReference>
<dbReference type="RefSeq" id="WP_027447534.1">
    <property type="nucleotide sequence ID" value="NZ_AULJ01000069.1"/>
</dbReference>
<dbReference type="GO" id="GO:0005886">
    <property type="term" value="C:plasma membrane"/>
    <property type="evidence" value="ECO:0007669"/>
    <property type="project" value="UniProtKB-SubCell"/>
</dbReference>
<feature type="transmembrane region" description="Helical" evidence="6">
    <location>
        <begin position="471"/>
        <end position="491"/>
    </location>
</feature>
<feature type="transmembrane region" description="Helical" evidence="6">
    <location>
        <begin position="44"/>
        <end position="63"/>
    </location>
</feature>
<dbReference type="InterPro" id="IPR001279">
    <property type="entry name" value="Metallo-B-lactamas"/>
</dbReference>
<organism evidence="8 9">
    <name type="scientific">Pontibacillus marinus BH030004 = DSM 16465</name>
    <dbReference type="NCBI Taxonomy" id="1385511"/>
    <lineage>
        <taxon>Bacteria</taxon>
        <taxon>Bacillati</taxon>
        <taxon>Bacillota</taxon>
        <taxon>Bacilli</taxon>
        <taxon>Bacillales</taxon>
        <taxon>Bacillaceae</taxon>
        <taxon>Pontibacillus</taxon>
    </lineage>
</organism>
<evidence type="ECO:0000259" key="7">
    <source>
        <dbReference type="SMART" id="SM00849"/>
    </source>
</evidence>
<dbReference type="GO" id="GO:0030420">
    <property type="term" value="P:establishment of competence for transformation"/>
    <property type="evidence" value="ECO:0007669"/>
    <property type="project" value="InterPro"/>
</dbReference>
<evidence type="ECO:0000256" key="6">
    <source>
        <dbReference type="SAM" id="Phobius"/>
    </source>
</evidence>
<dbReference type="CDD" id="cd07731">
    <property type="entry name" value="ComA-like_MBL-fold"/>
    <property type="match status" value="1"/>
</dbReference>
<dbReference type="InterPro" id="IPR004797">
    <property type="entry name" value="Competence_ComEC/Rec2"/>
</dbReference>
<dbReference type="AlphaFoldDB" id="A0A0A5FYJ2"/>
<dbReference type="OrthoDB" id="9761531at2"/>
<dbReference type="PANTHER" id="PTHR30619">
    <property type="entry name" value="DNA INTERNALIZATION/COMPETENCE PROTEIN COMEC/REC2"/>
    <property type="match status" value="1"/>
</dbReference>
<dbReference type="InterPro" id="IPR004477">
    <property type="entry name" value="ComEC_N"/>
</dbReference>
<comment type="caution">
    <text evidence="8">The sequence shown here is derived from an EMBL/GenBank/DDBJ whole genome shotgun (WGS) entry which is preliminary data.</text>
</comment>
<feature type="domain" description="Metallo-beta-lactamase" evidence="7">
    <location>
        <begin position="504"/>
        <end position="689"/>
    </location>
</feature>
<feature type="transmembrane region" description="Helical" evidence="6">
    <location>
        <begin position="382"/>
        <end position="405"/>
    </location>
</feature>
<reference evidence="8 9" key="1">
    <citation type="submission" date="2013-08" db="EMBL/GenBank/DDBJ databases">
        <authorList>
            <person name="Huang J."/>
            <person name="Wang G."/>
        </authorList>
    </citation>
    <scope>NUCLEOTIDE SEQUENCE [LARGE SCALE GENOMIC DNA]</scope>
    <source>
        <strain evidence="8 9">BH030004</strain>
    </source>
</reference>
<evidence type="ECO:0000256" key="3">
    <source>
        <dbReference type="ARBA" id="ARBA00022692"/>
    </source>
</evidence>
<dbReference type="SUPFAM" id="SSF56281">
    <property type="entry name" value="Metallo-hydrolase/oxidoreductase"/>
    <property type="match status" value="1"/>
</dbReference>
<feature type="transmembrane region" description="Helical" evidence="6">
    <location>
        <begin position="259"/>
        <end position="278"/>
    </location>
</feature>
<feature type="transmembrane region" description="Helical" evidence="6">
    <location>
        <begin position="298"/>
        <end position="315"/>
    </location>
</feature>
<accession>A0A0A5FYJ2</accession>
<dbReference type="InterPro" id="IPR025405">
    <property type="entry name" value="DUF4131"/>
</dbReference>
<dbReference type="Proteomes" id="UP000030403">
    <property type="component" value="Unassembled WGS sequence"/>
</dbReference>
<protein>
    <recommendedName>
        <fullName evidence="7">Metallo-beta-lactamase domain-containing protein</fullName>
    </recommendedName>
</protein>
<feature type="transmembrane region" description="Helical" evidence="6">
    <location>
        <begin position="6"/>
        <end position="37"/>
    </location>
</feature>
<comment type="subcellular location">
    <subcellularLocation>
        <location evidence="1">Cell membrane</location>
        <topology evidence="1">Multi-pass membrane protein</topology>
    </subcellularLocation>
</comment>
<evidence type="ECO:0000313" key="9">
    <source>
        <dbReference type="Proteomes" id="UP000030403"/>
    </source>
</evidence>
<feature type="transmembrane region" description="Helical" evidence="6">
    <location>
        <begin position="347"/>
        <end position="370"/>
    </location>
</feature>
<dbReference type="eggNOG" id="COG2333">
    <property type="taxonomic scope" value="Bacteria"/>
</dbReference>
<evidence type="ECO:0000256" key="2">
    <source>
        <dbReference type="ARBA" id="ARBA00022475"/>
    </source>
</evidence>
<dbReference type="Pfam" id="PF03772">
    <property type="entry name" value="Competence"/>
    <property type="match status" value="1"/>
</dbReference>
<dbReference type="NCBIfam" id="TIGR00360">
    <property type="entry name" value="ComEC_N-term"/>
    <property type="match status" value="1"/>
</dbReference>
<keyword evidence="2" id="KW-1003">Cell membrane</keyword>
<evidence type="ECO:0000256" key="5">
    <source>
        <dbReference type="ARBA" id="ARBA00023136"/>
    </source>
</evidence>
<dbReference type="PANTHER" id="PTHR30619:SF7">
    <property type="entry name" value="BETA-LACTAMASE DOMAIN PROTEIN"/>
    <property type="match status" value="1"/>
</dbReference>
<keyword evidence="5 6" id="KW-0472">Membrane</keyword>
<dbReference type="Pfam" id="PF00753">
    <property type="entry name" value="Lactamase_B"/>
    <property type="match status" value="1"/>
</dbReference>
<keyword evidence="3 6" id="KW-0812">Transmembrane</keyword>
<evidence type="ECO:0000256" key="1">
    <source>
        <dbReference type="ARBA" id="ARBA00004651"/>
    </source>
</evidence>
<keyword evidence="4 6" id="KW-1133">Transmembrane helix</keyword>
<gene>
    <name evidence="8" type="ORF">N783_20700</name>
</gene>
<proteinExistence type="predicted"/>
<dbReference type="eggNOG" id="COG0658">
    <property type="taxonomic scope" value="Bacteria"/>
</dbReference>
<name>A0A0A5FYJ2_9BACI</name>
<feature type="transmembrane region" description="Helical" evidence="6">
    <location>
        <begin position="435"/>
        <end position="459"/>
    </location>
</feature>
<dbReference type="SMART" id="SM00849">
    <property type="entry name" value="Lactamase_B"/>
    <property type="match status" value="1"/>
</dbReference>
<keyword evidence="9" id="KW-1185">Reference proteome</keyword>
<dbReference type="InterPro" id="IPR036866">
    <property type="entry name" value="RibonucZ/Hydroxyglut_hydro"/>
</dbReference>